<organism evidence="1 2">
    <name type="scientific">Grimontia celer</name>
    <dbReference type="NCBI Taxonomy" id="1796497"/>
    <lineage>
        <taxon>Bacteria</taxon>
        <taxon>Pseudomonadati</taxon>
        <taxon>Pseudomonadota</taxon>
        <taxon>Gammaproteobacteria</taxon>
        <taxon>Vibrionales</taxon>
        <taxon>Vibrionaceae</taxon>
        <taxon>Grimontia</taxon>
    </lineage>
</organism>
<evidence type="ECO:0008006" key="3">
    <source>
        <dbReference type="Google" id="ProtNLM"/>
    </source>
</evidence>
<dbReference type="InterPro" id="IPR025294">
    <property type="entry name" value="DUF4156"/>
</dbReference>
<dbReference type="Pfam" id="PF13698">
    <property type="entry name" value="DUF4156"/>
    <property type="match status" value="1"/>
</dbReference>
<dbReference type="STRING" id="1796497.GCE9029_02345"/>
<accession>A0A128F2I9</accession>
<sequence length="107" mass="11830">MNKWATICGALLLTGCVATPEPDSEKVTVLWGDALEMLHCEDKGVVVGSQGHWYDYWLIDDGVLTQGAVNELRNKAMDLEADTVLLYAPKPFSTSVTFLAKVYRCHP</sequence>
<proteinExistence type="predicted"/>
<dbReference type="AlphaFoldDB" id="A0A128F2I9"/>
<protein>
    <recommendedName>
        <fullName evidence="3">DUF4156 domain-containing protein</fullName>
    </recommendedName>
</protein>
<evidence type="ECO:0000313" key="1">
    <source>
        <dbReference type="EMBL" id="CZF81018.1"/>
    </source>
</evidence>
<dbReference type="EMBL" id="FIZX01000002">
    <property type="protein sequence ID" value="CZF81018.1"/>
    <property type="molecule type" value="Genomic_DNA"/>
</dbReference>
<gene>
    <name evidence="1" type="ORF">GCE9029_02345</name>
</gene>
<reference evidence="2" key="1">
    <citation type="submission" date="2016-02" db="EMBL/GenBank/DDBJ databases">
        <authorList>
            <person name="Rodrigo-Torres Lidia"/>
            <person name="Arahal R.David."/>
        </authorList>
    </citation>
    <scope>NUCLEOTIDE SEQUENCE [LARGE SCALE GENOMIC DNA]</scope>
    <source>
        <strain evidence="2">CECT 9029</strain>
    </source>
</reference>
<dbReference type="Proteomes" id="UP000071641">
    <property type="component" value="Unassembled WGS sequence"/>
</dbReference>
<dbReference type="PROSITE" id="PS51257">
    <property type="entry name" value="PROKAR_LIPOPROTEIN"/>
    <property type="match status" value="1"/>
</dbReference>
<name>A0A128F2I9_9GAMM</name>
<dbReference type="OrthoDB" id="6265533at2"/>
<evidence type="ECO:0000313" key="2">
    <source>
        <dbReference type="Proteomes" id="UP000071641"/>
    </source>
</evidence>
<dbReference type="RefSeq" id="WP_062663430.1">
    <property type="nucleotide sequence ID" value="NZ_FIZX01000002.1"/>
</dbReference>
<keyword evidence="2" id="KW-1185">Reference proteome</keyword>